<dbReference type="OrthoDB" id="10252754at2759"/>
<evidence type="ECO:0000313" key="3">
    <source>
        <dbReference type="Proteomes" id="UP000825935"/>
    </source>
</evidence>
<dbReference type="InterPro" id="IPR045076">
    <property type="entry name" value="MutS"/>
</dbReference>
<comment type="similarity">
    <text evidence="1">Belongs to the DNA mismatch repair MutS family.</text>
</comment>
<dbReference type="GO" id="GO:0140664">
    <property type="term" value="F:ATP-dependent DNA damage sensor activity"/>
    <property type="evidence" value="ECO:0007669"/>
    <property type="project" value="InterPro"/>
</dbReference>
<evidence type="ECO:0000313" key="2">
    <source>
        <dbReference type="EMBL" id="KAH7332342.1"/>
    </source>
</evidence>
<dbReference type="PANTHER" id="PTHR11361:SF148">
    <property type="entry name" value="DNA MISMATCH REPAIR PROTEIN MSH6"/>
    <property type="match status" value="1"/>
</dbReference>
<comment type="caution">
    <text evidence="2">The sequence shown here is derived from an EMBL/GenBank/DDBJ whole genome shotgun (WGS) entry which is preliminary data.</text>
</comment>
<gene>
    <name evidence="2" type="ORF">KP509_20G083200</name>
</gene>
<dbReference type="AlphaFoldDB" id="A0A8T2SIM8"/>
<dbReference type="GO" id="GO:0005524">
    <property type="term" value="F:ATP binding"/>
    <property type="evidence" value="ECO:0007669"/>
    <property type="project" value="InterPro"/>
</dbReference>
<reference evidence="2" key="1">
    <citation type="submission" date="2021-08" db="EMBL/GenBank/DDBJ databases">
        <title>WGS assembly of Ceratopteris richardii.</title>
        <authorList>
            <person name="Marchant D.B."/>
            <person name="Chen G."/>
            <person name="Jenkins J."/>
            <person name="Shu S."/>
            <person name="Leebens-Mack J."/>
            <person name="Grimwood J."/>
            <person name="Schmutz J."/>
            <person name="Soltis P."/>
            <person name="Soltis D."/>
            <person name="Chen Z.-H."/>
        </authorList>
    </citation>
    <scope>NUCLEOTIDE SEQUENCE</scope>
    <source>
        <strain evidence="2">Whitten #5841</strain>
        <tissue evidence="2">Leaf</tissue>
    </source>
</reference>
<keyword evidence="3" id="KW-1185">Reference proteome</keyword>
<dbReference type="GO" id="GO:0032301">
    <property type="term" value="C:MutSalpha complex"/>
    <property type="evidence" value="ECO:0007669"/>
    <property type="project" value="TreeGrafter"/>
</dbReference>
<dbReference type="GO" id="GO:0030983">
    <property type="term" value="F:mismatched DNA binding"/>
    <property type="evidence" value="ECO:0007669"/>
    <property type="project" value="InterPro"/>
</dbReference>
<name>A0A8T2SIM8_CERRI</name>
<accession>A0A8T2SIM8</accession>
<dbReference type="GO" id="GO:0006298">
    <property type="term" value="P:mismatch repair"/>
    <property type="evidence" value="ECO:0007669"/>
    <property type="project" value="InterPro"/>
</dbReference>
<dbReference type="EMBL" id="CM035425">
    <property type="protein sequence ID" value="KAH7332342.1"/>
    <property type="molecule type" value="Genomic_DNA"/>
</dbReference>
<sequence length="106" mass="11870">MDEKFPNFKEQSQKQSFNIDDKDSELLQNVLSEFSLHQECWRQVSTCLAQVDVLLSFTVSVDVANGPTCRPIFTSSCDGLSKGGILKIEQLWHPFALKAESSGVFV</sequence>
<evidence type="ECO:0000256" key="1">
    <source>
        <dbReference type="ARBA" id="ARBA00006271"/>
    </source>
</evidence>
<dbReference type="PANTHER" id="PTHR11361">
    <property type="entry name" value="DNA MISMATCH REPAIR PROTEIN MUTS FAMILY MEMBER"/>
    <property type="match status" value="1"/>
</dbReference>
<dbReference type="Proteomes" id="UP000825935">
    <property type="component" value="Chromosome 20"/>
</dbReference>
<organism evidence="2 3">
    <name type="scientific">Ceratopteris richardii</name>
    <name type="common">Triangle waterfern</name>
    <dbReference type="NCBI Taxonomy" id="49495"/>
    <lineage>
        <taxon>Eukaryota</taxon>
        <taxon>Viridiplantae</taxon>
        <taxon>Streptophyta</taxon>
        <taxon>Embryophyta</taxon>
        <taxon>Tracheophyta</taxon>
        <taxon>Polypodiopsida</taxon>
        <taxon>Polypodiidae</taxon>
        <taxon>Polypodiales</taxon>
        <taxon>Pteridineae</taxon>
        <taxon>Pteridaceae</taxon>
        <taxon>Parkerioideae</taxon>
        <taxon>Ceratopteris</taxon>
    </lineage>
</organism>
<protein>
    <submittedName>
        <fullName evidence="2">Uncharacterized protein</fullName>
    </submittedName>
</protein>
<proteinExistence type="inferred from homology"/>